<dbReference type="AlphaFoldDB" id="A0AA88DKX1"/>
<organism evidence="1 2">
    <name type="scientific">Ficus carica</name>
    <name type="common">Common fig</name>
    <dbReference type="NCBI Taxonomy" id="3494"/>
    <lineage>
        <taxon>Eukaryota</taxon>
        <taxon>Viridiplantae</taxon>
        <taxon>Streptophyta</taxon>
        <taxon>Embryophyta</taxon>
        <taxon>Tracheophyta</taxon>
        <taxon>Spermatophyta</taxon>
        <taxon>Magnoliopsida</taxon>
        <taxon>eudicotyledons</taxon>
        <taxon>Gunneridae</taxon>
        <taxon>Pentapetalae</taxon>
        <taxon>rosids</taxon>
        <taxon>fabids</taxon>
        <taxon>Rosales</taxon>
        <taxon>Moraceae</taxon>
        <taxon>Ficeae</taxon>
        <taxon>Ficus</taxon>
    </lineage>
</organism>
<keyword evidence="2" id="KW-1185">Reference proteome</keyword>
<dbReference type="Proteomes" id="UP001187192">
    <property type="component" value="Unassembled WGS sequence"/>
</dbReference>
<evidence type="ECO:0000313" key="1">
    <source>
        <dbReference type="EMBL" id="GMN57178.1"/>
    </source>
</evidence>
<gene>
    <name evidence="1" type="ORF">TIFTF001_026293</name>
</gene>
<sequence>MIKCVTDVEAFLLRAKDLEEFTTLQLRFLGNPRVQGAIRYVDGSQLHPIVKLHLYVSIYRRDLAAIRIQVAWRFRRKRLTHATTSR</sequence>
<name>A0AA88DKX1_FICCA</name>
<protein>
    <submittedName>
        <fullName evidence="1">Uncharacterized protein</fullName>
    </submittedName>
</protein>
<evidence type="ECO:0000313" key="2">
    <source>
        <dbReference type="Proteomes" id="UP001187192"/>
    </source>
</evidence>
<dbReference type="EMBL" id="BTGU01000068">
    <property type="protein sequence ID" value="GMN57178.1"/>
    <property type="molecule type" value="Genomic_DNA"/>
</dbReference>
<reference evidence="1" key="1">
    <citation type="submission" date="2023-07" db="EMBL/GenBank/DDBJ databases">
        <title>draft genome sequence of fig (Ficus carica).</title>
        <authorList>
            <person name="Takahashi T."/>
            <person name="Nishimura K."/>
        </authorList>
    </citation>
    <scope>NUCLEOTIDE SEQUENCE</scope>
</reference>
<dbReference type="Gramene" id="FCD_00019428-RA">
    <property type="protein sequence ID" value="FCD_00019428-RA:cds"/>
    <property type="gene ID" value="FCD_00019428"/>
</dbReference>
<comment type="caution">
    <text evidence="1">The sequence shown here is derived from an EMBL/GenBank/DDBJ whole genome shotgun (WGS) entry which is preliminary data.</text>
</comment>
<proteinExistence type="predicted"/>
<accession>A0AA88DKX1</accession>